<feature type="chain" id="PRO_5043462527" evidence="1">
    <location>
        <begin position="21"/>
        <end position="126"/>
    </location>
</feature>
<dbReference type="AlphaFoldDB" id="A0AAV7UU45"/>
<protein>
    <submittedName>
        <fullName evidence="2">Uncharacterized protein</fullName>
    </submittedName>
</protein>
<dbReference type="Proteomes" id="UP001066276">
    <property type="component" value="Chromosome 2_2"/>
</dbReference>
<feature type="signal peptide" evidence="1">
    <location>
        <begin position="1"/>
        <end position="20"/>
    </location>
</feature>
<reference evidence="2" key="1">
    <citation type="journal article" date="2022" name="bioRxiv">
        <title>Sequencing and chromosome-scale assembly of the giantPleurodeles waltlgenome.</title>
        <authorList>
            <person name="Brown T."/>
            <person name="Elewa A."/>
            <person name="Iarovenko S."/>
            <person name="Subramanian E."/>
            <person name="Araus A.J."/>
            <person name="Petzold A."/>
            <person name="Susuki M."/>
            <person name="Suzuki K.-i.T."/>
            <person name="Hayashi T."/>
            <person name="Toyoda A."/>
            <person name="Oliveira C."/>
            <person name="Osipova E."/>
            <person name="Leigh N.D."/>
            <person name="Simon A."/>
            <person name="Yun M.H."/>
        </authorList>
    </citation>
    <scope>NUCLEOTIDE SEQUENCE</scope>
    <source>
        <strain evidence="2">20211129_DDA</strain>
        <tissue evidence="2">Liver</tissue>
    </source>
</reference>
<evidence type="ECO:0000313" key="2">
    <source>
        <dbReference type="EMBL" id="KAJ1192102.1"/>
    </source>
</evidence>
<sequence length="126" mass="13948">MCRDWAFLKLLVCIHNSGDGQVIQEWAAMATHQTPFQAAFRLAREVSILAAWRMNQEVWRAFGCVIVLALSQSMPPKGTLSVRDREEVLALQQKHKVGQQRVKMDCNCGSVGGIKEGSRPDAPGAL</sequence>
<organism evidence="2 3">
    <name type="scientific">Pleurodeles waltl</name>
    <name type="common">Iberian ribbed newt</name>
    <dbReference type="NCBI Taxonomy" id="8319"/>
    <lineage>
        <taxon>Eukaryota</taxon>
        <taxon>Metazoa</taxon>
        <taxon>Chordata</taxon>
        <taxon>Craniata</taxon>
        <taxon>Vertebrata</taxon>
        <taxon>Euteleostomi</taxon>
        <taxon>Amphibia</taxon>
        <taxon>Batrachia</taxon>
        <taxon>Caudata</taxon>
        <taxon>Salamandroidea</taxon>
        <taxon>Salamandridae</taxon>
        <taxon>Pleurodelinae</taxon>
        <taxon>Pleurodeles</taxon>
    </lineage>
</organism>
<keyword evidence="3" id="KW-1185">Reference proteome</keyword>
<gene>
    <name evidence="2" type="ORF">NDU88_001414</name>
</gene>
<keyword evidence="1" id="KW-0732">Signal</keyword>
<name>A0AAV7UU45_PLEWA</name>
<comment type="caution">
    <text evidence="2">The sequence shown here is derived from an EMBL/GenBank/DDBJ whole genome shotgun (WGS) entry which is preliminary data.</text>
</comment>
<evidence type="ECO:0000256" key="1">
    <source>
        <dbReference type="SAM" id="SignalP"/>
    </source>
</evidence>
<dbReference type="EMBL" id="JANPWB010000004">
    <property type="protein sequence ID" value="KAJ1192102.1"/>
    <property type="molecule type" value="Genomic_DNA"/>
</dbReference>
<proteinExistence type="predicted"/>
<evidence type="ECO:0000313" key="3">
    <source>
        <dbReference type="Proteomes" id="UP001066276"/>
    </source>
</evidence>
<accession>A0AAV7UU45</accession>